<feature type="binding site" evidence="16">
    <location>
        <position position="73"/>
    </location>
    <ligand>
        <name>NADP(+)</name>
        <dbReference type="ChEBI" id="CHEBI:58349"/>
    </ligand>
</feature>
<keyword evidence="13 16" id="KW-0457">Lysine biosynthesis</keyword>
<dbReference type="GO" id="GO:0046983">
    <property type="term" value="F:protein dimerization activity"/>
    <property type="evidence" value="ECO:0007669"/>
    <property type="project" value="InterPro"/>
</dbReference>
<dbReference type="GO" id="GO:0071266">
    <property type="term" value="P:'de novo' L-methionine biosynthetic process"/>
    <property type="evidence" value="ECO:0007669"/>
    <property type="project" value="UniProtKB-UniRule"/>
</dbReference>
<feature type="domain" description="Semialdehyde dehydrogenase NAD-binding" evidence="18">
    <location>
        <begin position="3"/>
        <end position="122"/>
    </location>
</feature>
<comment type="caution">
    <text evidence="16">Lacks conserved residue(s) required for the propagation of feature annotation.</text>
</comment>
<evidence type="ECO:0000256" key="15">
    <source>
        <dbReference type="ARBA" id="ARBA00047891"/>
    </source>
</evidence>
<evidence type="ECO:0000256" key="16">
    <source>
        <dbReference type="HAMAP-Rule" id="MF_02121"/>
    </source>
</evidence>
<keyword evidence="9 16" id="KW-0791">Threonine biosynthesis</keyword>
<keyword evidence="20" id="KW-1185">Reference proteome</keyword>
<dbReference type="SUPFAM" id="SSF51735">
    <property type="entry name" value="NAD(P)-binding Rossmann-fold domains"/>
    <property type="match status" value="1"/>
</dbReference>
<dbReference type="GO" id="GO:0004073">
    <property type="term" value="F:aspartate-semialdehyde dehydrogenase activity"/>
    <property type="evidence" value="ECO:0007669"/>
    <property type="project" value="UniProtKB-UniRule"/>
</dbReference>
<organism evidence="19 20">
    <name type="scientific">Candidatus Electrothrix aarhusensis</name>
    <dbReference type="NCBI Taxonomy" id="1859131"/>
    <lineage>
        <taxon>Bacteria</taxon>
        <taxon>Pseudomonadati</taxon>
        <taxon>Thermodesulfobacteriota</taxon>
        <taxon>Desulfobulbia</taxon>
        <taxon>Desulfobulbales</taxon>
        <taxon>Desulfobulbaceae</taxon>
        <taxon>Candidatus Electrothrix</taxon>
    </lineage>
</organism>
<dbReference type="PANTHER" id="PTHR46278:SF4">
    <property type="entry name" value="ASPARTATE-SEMIALDEHYDE DEHYDROGENASE"/>
    <property type="match status" value="1"/>
</dbReference>
<dbReference type="GO" id="GO:0019877">
    <property type="term" value="P:diaminopimelate biosynthetic process"/>
    <property type="evidence" value="ECO:0007669"/>
    <property type="project" value="UniProtKB-UniRule"/>
</dbReference>
<comment type="pathway">
    <text evidence="3 16">Amino-acid biosynthesis; L-lysine biosynthesis via DAP pathway; (S)-tetrahydrodipicolinate from L-aspartate: step 2/4.</text>
</comment>
<dbReference type="PIRSF" id="PIRSF000148">
    <property type="entry name" value="ASA_dh"/>
    <property type="match status" value="1"/>
</dbReference>
<feature type="binding site" evidence="16">
    <location>
        <begin position="10"/>
        <end position="13"/>
    </location>
    <ligand>
        <name>NADP(+)</name>
        <dbReference type="ChEBI" id="CHEBI:58349"/>
    </ligand>
</feature>
<proteinExistence type="inferred from homology"/>
<evidence type="ECO:0000256" key="9">
    <source>
        <dbReference type="ARBA" id="ARBA00022697"/>
    </source>
</evidence>
<name>A0A3S3QBR6_9BACT</name>
<dbReference type="GO" id="GO:0051287">
    <property type="term" value="F:NAD binding"/>
    <property type="evidence" value="ECO:0007669"/>
    <property type="project" value="InterPro"/>
</dbReference>
<evidence type="ECO:0000256" key="8">
    <source>
        <dbReference type="ARBA" id="ARBA00022605"/>
    </source>
</evidence>
<evidence type="ECO:0000256" key="12">
    <source>
        <dbReference type="ARBA" id="ARBA00023002"/>
    </source>
</evidence>
<comment type="catalytic activity">
    <reaction evidence="15 16">
        <text>L-aspartate 4-semialdehyde + phosphate + NADP(+) = 4-phospho-L-aspartate + NADPH + H(+)</text>
        <dbReference type="Rhea" id="RHEA:24284"/>
        <dbReference type="ChEBI" id="CHEBI:15378"/>
        <dbReference type="ChEBI" id="CHEBI:43474"/>
        <dbReference type="ChEBI" id="CHEBI:57535"/>
        <dbReference type="ChEBI" id="CHEBI:57783"/>
        <dbReference type="ChEBI" id="CHEBI:58349"/>
        <dbReference type="ChEBI" id="CHEBI:537519"/>
        <dbReference type="EC" id="1.2.1.11"/>
    </reaction>
</comment>
<evidence type="ECO:0000256" key="1">
    <source>
        <dbReference type="ARBA" id="ARBA00002492"/>
    </source>
</evidence>
<accession>A0A3S3QBR6</accession>
<evidence type="ECO:0000256" key="14">
    <source>
        <dbReference type="ARBA" id="ARBA00023167"/>
    </source>
</evidence>
<dbReference type="NCBIfam" id="TIGR01745">
    <property type="entry name" value="asd_gamma"/>
    <property type="match status" value="1"/>
</dbReference>
<evidence type="ECO:0000259" key="18">
    <source>
        <dbReference type="SMART" id="SM00859"/>
    </source>
</evidence>
<comment type="similarity">
    <text evidence="5 16">Belongs to the aspartate-semialdehyde dehydrogenase family.</text>
</comment>
<dbReference type="Pfam" id="PF02774">
    <property type="entry name" value="Semialdhyde_dhC"/>
    <property type="match status" value="1"/>
</dbReference>
<dbReference type="InterPro" id="IPR012280">
    <property type="entry name" value="Semialdhyde_DH_dimer_dom"/>
</dbReference>
<feature type="active site" description="Proton acceptor" evidence="16 17">
    <location>
        <position position="274"/>
    </location>
</feature>
<evidence type="ECO:0000256" key="3">
    <source>
        <dbReference type="ARBA" id="ARBA00005076"/>
    </source>
</evidence>
<evidence type="ECO:0000313" key="19">
    <source>
        <dbReference type="EMBL" id="RWX43173.1"/>
    </source>
</evidence>
<dbReference type="GO" id="GO:0009097">
    <property type="term" value="P:isoleucine biosynthetic process"/>
    <property type="evidence" value="ECO:0007669"/>
    <property type="project" value="InterPro"/>
</dbReference>
<keyword evidence="10 16" id="KW-0521">NADP</keyword>
<dbReference type="CDD" id="cd23938">
    <property type="entry name" value="ASADH_C_bac_like"/>
    <property type="match status" value="1"/>
</dbReference>
<evidence type="ECO:0000256" key="11">
    <source>
        <dbReference type="ARBA" id="ARBA00022915"/>
    </source>
</evidence>
<evidence type="ECO:0000256" key="13">
    <source>
        <dbReference type="ARBA" id="ARBA00023154"/>
    </source>
</evidence>
<dbReference type="GO" id="GO:0050661">
    <property type="term" value="F:NADP binding"/>
    <property type="evidence" value="ECO:0007669"/>
    <property type="project" value="UniProtKB-UniRule"/>
</dbReference>
<dbReference type="HAMAP" id="MF_02121">
    <property type="entry name" value="ASADH"/>
    <property type="match status" value="1"/>
</dbReference>
<evidence type="ECO:0000256" key="10">
    <source>
        <dbReference type="ARBA" id="ARBA00022857"/>
    </source>
</evidence>
<comment type="subunit">
    <text evidence="6 16">Homodimer.</text>
</comment>
<keyword evidence="8 16" id="KW-0028">Amino-acid biosynthesis</keyword>
<dbReference type="NCBIfam" id="NF005144">
    <property type="entry name" value="PRK06598.1"/>
    <property type="match status" value="1"/>
</dbReference>
<evidence type="ECO:0000313" key="20">
    <source>
        <dbReference type="Proteomes" id="UP000287853"/>
    </source>
</evidence>
<feature type="active site" description="Acyl-thioester intermediate" evidence="16 17">
    <location>
        <position position="135"/>
    </location>
</feature>
<keyword evidence="14 16" id="KW-0486">Methionine biosynthesis</keyword>
<dbReference type="AlphaFoldDB" id="A0A3S3QBR6"/>
<keyword evidence="11 16" id="KW-0220">Diaminopimelate biosynthesis</keyword>
<keyword evidence="12 16" id="KW-0560">Oxidoreductase</keyword>
<dbReference type="Proteomes" id="UP000287853">
    <property type="component" value="Unassembled WGS sequence"/>
</dbReference>
<dbReference type="UniPathway" id="UPA00051">
    <property type="reaction ID" value="UER00464"/>
</dbReference>
<dbReference type="Gene3D" id="3.30.360.10">
    <property type="entry name" value="Dihydrodipicolinate Reductase, domain 2"/>
    <property type="match status" value="1"/>
</dbReference>
<comment type="pathway">
    <text evidence="2 16">Amino-acid biosynthesis; L-methionine biosynthesis via de novo pathway; L-homoserine from L-aspartate: step 2/3.</text>
</comment>
<dbReference type="InterPro" id="IPR036291">
    <property type="entry name" value="NAD(P)-bd_dom_sf"/>
</dbReference>
<dbReference type="InterPro" id="IPR011534">
    <property type="entry name" value="Asp_ADH_gamma-type"/>
</dbReference>
<comment type="function">
    <text evidence="1 16">Catalyzes the NADPH-dependent formation of L-aspartate-semialdehyde (L-ASA) by the reductive dephosphorylation of L-aspartyl-4-phosphate.</text>
</comment>
<dbReference type="InterPro" id="IPR000319">
    <property type="entry name" value="Asp-semialdehyde_DH_CS"/>
</dbReference>
<sequence length="371" mass="41477">MKKVGIIGWRGMVGSVLMERMREENDFKDIEPLFFSTSQAGQEGPEINGTTYELLDARDLSLLKETDILLSCQGGQYTSDIHPKLRNEGWDGYWIDAASTLRMEKDAIIVLDPVNRKIIDQGLTDGIKDYVGGNCTVSLMLMALAGLFEKGWVEWITSQTYQAASGAGAKNMIELVEQMRLVGENAQNLLDDNETALRVDRNVIETVRSPRFLTKQFGAPLAASLIPWIDRAMDNGQTREEWKGISETNKILGYAENQIPIDGCCVRVGSMRCHSQAFTIKLNKDIPLADIENAIVSHNQWVYLVANTKEETVNKLTPTRVSRTLDIPVGRLRKMNLGEQYLSAFSVGDQLLWGAAEPVRRMLKIALEHLG</sequence>
<dbReference type="UniPathway" id="UPA00034">
    <property type="reaction ID" value="UER00016"/>
</dbReference>
<dbReference type="EC" id="1.2.1.11" evidence="7 16"/>
<evidence type="ECO:0000256" key="7">
    <source>
        <dbReference type="ARBA" id="ARBA00013120"/>
    </source>
</evidence>
<dbReference type="Gene3D" id="3.40.50.720">
    <property type="entry name" value="NAD(P)-binding Rossmann-like Domain"/>
    <property type="match status" value="1"/>
</dbReference>
<dbReference type="Pfam" id="PF01118">
    <property type="entry name" value="Semialdhyde_dh"/>
    <property type="match status" value="1"/>
</dbReference>
<dbReference type="SUPFAM" id="SSF55347">
    <property type="entry name" value="Glyceraldehyde-3-phosphate dehydrogenase-like, C-terminal domain"/>
    <property type="match status" value="1"/>
</dbReference>
<dbReference type="EMBL" id="MTKO01000129">
    <property type="protein sequence ID" value="RWX43173.1"/>
    <property type="molecule type" value="Genomic_DNA"/>
</dbReference>
<gene>
    <name evidence="16" type="primary">asd</name>
    <name evidence="19" type="ORF">H206_02992</name>
</gene>
<evidence type="ECO:0000256" key="6">
    <source>
        <dbReference type="ARBA" id="ARBA00011738"/>
    </source>
</evidence>
<evidence type="ECO:0000256" key="5">
    <source>
        <dbReference type="ARBA" id="ARBA00010584"/>
    </source>
</evidence>
<reference evidence="19 20" key="1">
    <citation type="submission" date="2017-01" db="EMBL/GenBank/DDBJ databases">
        <title>The cable genome- insights into the physiology and evolution of filamentous bacteria capable of sulfide oxidation via long distance electron transfer.</title>
        <authorList>
            <person name="Schreiber L."/>
            <person name="Bjerg J.T."/>
            <person name="Boggild A."/>
            <person name="Van De Vossenberg J."/>
            <person name="Meysman F."/>
            <person name="Nielsen L.P."/>
            <person name="Schramm A."/>
            <person name="Kjeldsen K.U."/>
        </authorList>
    </citation>
    <scope>NUCLEOTIDE SEQUENCE [LARGE SCALE GENOMIC DNA]</scope>
    <source>
        <strain evidence="19">MCF</strain>
    </source>
</reference>
<feature type="binding site" evidence="16">
    <location>
        <position position="102"/>
    </location>
    <ligand>
        <name>phosphate</name>
        <dbReference type="ChEBI" id="CHEBI:43474"/>
    </ligand>
</feature>
<dbReference type="PANTHER" id="PTHR46278">
    <property type="entry name" value="DEHYDROGENASE, PUTATIVE-RELATED"/>
    <property type="match status" value="1"/>
</dbReference>
<protein>
    <recommendedName>
        <fullName evidence="7 16">Aspartate-semialdehyde dehydrogenase</fullName>
        <shortName evidence="16">ASA dehydrogenase</shortName>
        <shortName evidence="16">ASADH</shortName>
        <ecNumber evidence="7 16">1.2.1.11</ecNumber>
    </recommendedName>
    <alternativeName>
        <fullName evidence="16">Aspartate-beta-semialdehyde dehydrogenase</fullName>
    </alternativeName>
</protein>
<dbReference type="SMART" id="SM00859">
    <property type="entry name" value="Semialdhyde_dh"/>
    <property type="match status" value="1"/>
</dbReference>
<comment type="caution">
    <text evidence="19">The sequence shown here is derived from an EMBL/GenBank/DDBJ whole genome shotgun (WGS) entry which is preliminary data.</text>
</comment>
<dbReference type="UniPathway" id="UPA00050">
    <property type="reaction ID" value="UER00463"/>
</dbReference>
<evidence type="ECO:0000256" key="2">
    <source>
        <dbReference type="ARBA" id="ARBA00005021"/>
    </source>
</evidence>
<dbReference type="CDD" id="cd02314">
    <property type="entry name" value="VcASADH1_like_N"/>
    <property type="match status" value="1"/>
</dbReference>
<feature type="binding site" evidence="16">
    <location>
        <position position="162"/>
    </location>
    <ligand>
        <name>substrate</name>
    </ligand>
</feature>
<dbReference type="GO" id="GO:0009088">
    <property type="term" value="P:threonine biosynthetic process"/>
    <property type="evidence" value="ECO:0007669"/>
    <property type="project" value="UniProtKB-UniRule"/>
</dbReference>
<feature type="binding site" evidence="16">
    <location>
        <position position="350"/>
    </location>
    <ligand>
        <name>NADP(+)</name>
        <dbReference type="ChEBI" id="CHEBI:58349"/>
    </ligand>
</feature>
<dbReference type="InterPro" id="IPR012080">
    <property type="entry name" value="Asp_semialdehyde_DH"/>
</dbReference>
<dbReference type="InterPro" id="IPR000534">
    <property type="entry name" value="Semialdehyde_DH_NAD-bd"/>
</dbReference>
<feature type="binding site" evidence="16">
    <location>
        <position position="267"/>
    </location>
    <ligand>
        <name>substrate</name>
    </ligand>
</feature>
<feature type="binding site" evidence="16">
    <location>
        <begin position="165"/>
        <end position="166"/>
    </location>
    <ligand>
        <name>NADP(+)</name>
        <dbReference type="ChEBI" id="CHEBI:58349"/>
    </ligand>
</feature>
<evidence type="ECO:0000256" key="4">
    <source>
        <dbReference type="ARBA" id="ARBA00005097"/>
    </source>
</evidence>
<comment type="pathway">
    <text evidence="4 16">Amino-acid biosynthesis; L-threonine biosynthesis; L-threonine from L-aspartate: step 2/5.</text>
</comment>
<evidence type="ECO:0000256" key="17">
    <source>
        <dbReference type="PIRSR" id="PIRSR000148-1"/>
    </source>
</evidence>
<dbReference type="GO" id="GO:0009089">
    <property type="term" value="P:lysine biosynthetic process via diaminopimelate"/>
    <property type="evidence" value="ECO:0007669"/>
    <property type="project" value="UniProtKB-UniRule"/>
</dbReference>
<dbReference type="PROSITE" id="PS01103">
    <property type="entry name" value="ASD"/>
    <property type="match status" value="1"/>
</dbReference>